<dbReference type="RefSeq" id="WP_245605386.1">
    <property type="nucleotide sequence ID" value="NZ_CP004372.1"/>
</dbReference>
<dbReference type="STRING" id="1294273.roselon_00148"/>
<evidence type="ECO:0000256" key="3">
    <source>
        <dbReference type="ARBA" id="ARBA00022475"/>
    </source>
</evidence>
<dbReference type="Proteomes" id="UP000019593">
    <property type="component" value="Chromosome"/>
</dbReference>
<evidence type="ECO:0000256" key="12">
    <source>
        <dbReference type="SAM" id="Phobius"/>
    </source>
</evidence>
<keyword evidence="7 12" id="KW-1133">Transmembrane helix</keyword>
<evidence type="ECO:0000256" key="4">
    <source>
        <dbReference type="ARBA" id="ARBA00022519"/>
    </source>
</evidence>
<keyword evidence="6" id="KW-0479">Metal-binding</keyword>
<dbReference type="GO" id="GO:0004497">
    <property type="term" value="F:monooxygenase activity"/>
    <property type="evidence" value="ECO:0007669"/>
    <property type="project" value="UniProtKB-KW"/>
</dbReference>
<evidence type="ECO:0000259" key="13">
    <source>
        <dbReference type="Pfam" id="PF00487"/>
    </source>
</evidence>
<evidence type="ECO:0000256" key="2">
    <source>
        <dbReference type="ARBA" id="ARBA00010823"/>
    </source>
</evidence>
<evidence type="ECO:0000313" key="14">
    <source>
        <dbReference type="EMBL" id="AHM02605.1"/>
    </source>
</evidence>
<dbReference type="InterPro" id="IPR005804">
    <property type="entry name" value="FA_desaturase_dom"/>
</dbReference>
<comment type="subcellular location">
    <subcellularLocation>
        <location evidence="1">Cell inner membrane</location>
        <topology evidence="1">Multi-pass membrane protein</topology>
    </subcellularLocation>
</comment>
<reference evidence="14 15" key="1">
    <citation type="submission" date="2013-03" db="EMBL/GenBank/DDBJ databases">
        <authorList>
            <person name="Fiebig A."/>
            <person name="Goeker M."/>
            <person name="Klenk H.-P.P."/>
        </authorList>
    </citation>
    <scope>NUCLEOTIDE SEQUENCE [LARGE SCALE GENOMIC DNA]</scope>
    <source>
        <strain evidence="15">DSM 19469</strain>
    </source>
</reference>
<dbReference type="KEGG" id="red:roselon_00148"/>
<keyword evidence="15" id="KW-1185">Reference proteome</keyword>
<dbReference type="PANTHER" id="PTHR38674:SF1">
    <property type="entry name" value="ALKANE 1-MONOOXYGENASE 1"/>
    <property type="match status" value="1"/>
</dbReference>
<comment type="similarity">
    <text evidence="2">Belongs to the fatty acid desaturase type 1 family. AlkB subfamily.</text>
</comment>
<dbReference type="PANTHER" id="PTHR38674">
    <property type="entry name" value="ALKANE 1-MONOOXYGENASE 1"/>
    <property type="match status" value="1"/>
</dbReference>
<evidence type="ECO:0000256" key="10">
    <source>
        <dbReference type="ARBA" id="ARBA00023033"/>
    </source>
</evidence>
<gene>
    <name evidence="14" type="ORF">roselon_00148</name>
</gene>
<dbReference type="EMBL" id="CP004372">
    <property type="protein sequence ID" value="AHM02605.1"/>
    <property type="molecule type" value="Genomic_DNA"/>
</dbReference>
<evidence type="ECO:0000256" key="8">
    <source>
        <dbReference type="ARBA" id="ARBA00023002"/>
    </source>
</evidence>
<dbReference type="GO" id="GO:0046872">
    <property type="term" value="F:metal ion binding"/>
    <property type="evidence" value="ECO:0007669"/>
    <property type="project" value="UniProtKB-KW"/>
</dbReference>
<evidence type="ECO:0000256" key="6">
    <source>
        <dbReference type="ARBA" id="ARBA00022723"/>
    </source>
</evidence>
<feature type="transmembrane region" description="Helical" evidence="12">
    <location>
        <begin position="63"/>
        <end position="83"/>
    </location>
</feature>
<keyword evidence="9" id="KW-0408">Iron</keyword>
<dbReference type="Pfam" id="PF00487">
    <property type="entry name" value="FA_desaturase"/>
    <property type="match status" value="1"/>
</dbReference>
<evidence type="ECO:0000256" key="7">
    <source>
        <dbReference type="ARBA" id="ARBA00022989"/>
    </source>
</evidence>
<dbReference type="GO" id="GO:0005886">
    <property type="term" value="C:plasma membrane"/>
    <property type="evidence" value="ECO:0007669"/>
    <property type="project" value="UniProtKB-SubCell"/>
</dbReference>
<keyword evidence="8 14" id="KW-0560">Oxidoreductase</keyword>
<keyword evidence="5 12" id="KW-0812">Transmembrane</keyword>
<name>W8SJC6_9RHOB</name>
<dbReference type="HOGENOM" id="CLU_044462_0_0_5"/>
<sequence length="298" mass="32651">MLVIARYACATLPPALFLGLGATLWGGFAIIALIWLTLFAALLDRLLAPPRPEADDHEPWSDGLSLLLAVLHLALLPLVLVALTGDMLGIGQKLALFFGTASFFGQVSHPNAHELIHRRPRLYRALGAAVYVSVGFGHHVSAHRLVHHRFVGTADDPNTPQPGESYWAYLPRAWTGSFRAGLSQEQQRLTRRGKAPRGIENPYWIWSGGALACLGAAAWLGGVATALLLLALWGLTGAQILLSDYIQHYGLRRLTLTNGRLEPVAPHHSWNAPRGFSSYLMMNRPRPFRTSHAPRPPL</sequence>
<dbReference type="eggNOG" id="COG3239">
    <property type="taxonomic scope" value="Bacteria"/>
</dbReference>
<evidence type="ECO:0000256" key="11">
    <source>
        <dbReference type="ARBA" id="ARBA00023136"/>
    </source>
</evidence>
<organism evidence="14 15">
    <name type="scientific">Roseicyclus elongatus DSM 19469</name>
    <dbReference type="NCBI Taxonomy" id="1294273"/>
    <lineage>
        <taxon>Bacteria</taxon>
        <taxon>Pseudomonadati</taxon>
        <taxon>Pseudomonadota</taxon>
        <taxon>Alphaproteobacteria</taxon>
        <taxon>Rhodobacterales</taxon>
        <taxon>Roseobacteraceae</taxon>
        <taxon>Roseicyclus</taxon>
    </lineage>
</organism>
<dbReference type="PATRIC" id="fig|1294273.3.peg.141"/>
<dbReference type="AlphaFoldDB" id="W8SJC6"/>
<evidence type="ECO:0000313" key="15">
    <source>
        <dbReference type="Proteomes" id="UP000019593"/>
    </source>
</evidence>
<dbReference type="GO" id="GO:0006629">
    <property type="term" value="P:lipid metabolic process"/>
    <property type="evidence" value="ECO:0007669"/>
    <property type="project" value="InterPro"/>
</dbReference>
<dbReference type="InterPro" id="IPR033885">
    <property type="entry name" value="AlkB/XylM"/>
</dbReference>
<proteinExistence type="inferred from homology"/>
<keyword evidence="3" id="KW-1003">Cell membrane</keyword>
<keyword evidence="10 14" id="KW-0503">Monooxygenase</keyword>
<evidence type="ECO:0000256" key="9">
    <source>
        <dbReference type="ARBA" id="ARBA00023004"/>
    </source>
</evidence>
<accession>W8SJC6</accession>
<keyword evidence="11 12" id="KW-0472">Membrane</keyword>
<dbReference type="EC" id="1.14.15.3" evidence="14"/>
<evidence type="ECO:0000256" key="1">
    <source>
        <dbReference type="ARBA" id="ARBA00004429"/>
    </source>
</evidence>
<protein>
    <submittedName>
        <fullName evidence="14">Alkane-1 monooxygenase</fullName>
        <ecNumber evidence="14">1.14.15.3</ecNumber>
    </submittedName>
</protein>
<keyword evidence="4" id="KW-0997">Cell inner membrane</keyword>
<feature type="domain" description="Fatty acid desaturase" evidence="13">
    <location>
        <begin position="95"/>
        <end position="284"/>
    </location>
</feature>
<feature type="transmembrane region" description="Helical" evidence="12">
    <location>
        <begin position="12"/>
        <end position="43"/>
    </location>
</feature>
<evidence type="ECO:0000256" key="5">
    <source>
        <dbReference type="ARBA" id="ARBA00022692"/>
    </source>
</evidence>